<dbReference type="InParanoid" id="A0A804L7D7"/>
<protein>
    <submittedName>
        <fullName evidence="1">(wild Malaysian banana) hypothetical protein</fullName>
    </submittedName>
</protein>
<name>A0A804L7D7_MUSAM</name>
<keyword evidence="3" id="KW-1185">Reference proteome</keyword>
<evidence type="ECO:0000313" key="1">
    <source>
        <dbReference type="EMBL" id="CAG1864466.1"/>
    </source>
</evidence>
<dbReference type="AlphaFoldDB" id="A0A804L7D7"/>
<accession>A0A804L7D7</accession>
<dbReference type="Gramene" id="Ma11_t13280.1">
    <property type="protein sequence ID" value="Ma11_p13280.1"/>
    <property type="gene ID" value="Ma11_g13280"/>
</dbReference>
<gene>
    <name evidence="1" type="ORF">GSMUA_11620.1</name>
</gene>
<evidence type="ECO:0000313" key="2">
    <source>
        <dbReference type="EnsemblPlants" id="Ma11_p13280.1"/>
    </source>
</evidence>
<dbReference type="Proteomes" id="UP000012960">
    <property type="component" value="Unplaced"/>
</dbReference>
<dbReference type="EnsemblPlants" id="Ma11_t13280.1">
    <property type="protein sequence ID" value="Ma11_p13280.1"/>
    <property type="gene ID" value="Ma11_g13280"/>
</dbReference>
<organism evidence="2 3">
    <name type="scientific">Musa acuminata subsp. malaccensis</name>
    <name type="common">Wild banana</name>
    <name type="synonym">Musa malaccensis</name>
    <dbReference type="NCBI Taxonomy" id="214687"/>
    <lineage>
        <taxon>Eukaryota</taxon>
        <taxon>Viridiplantae</taxon>
        <taxon>Streptophyta</taxon>
        <taxon>Embryophyta</taxon>
        <taxon>Tracheophyta</taxon>
        <taxon>Spermatophyta</taxon>
        <taxon>Magnoliopsida</taxon>
        <taxon>Liliopsida</taxon>
        <taxon>Zingiberales</taxon>
        <taxon>Musaceae</taxon>
        <taxon>Musa</taxon>
    </lineage>
</organism>
<dbReference type="EMBL" id="HG996475">
    <property type="protein sequence ID" value="CAG1864466.1"/>
    <property type="molecule type" value="Genomic_DNA"/>
</dbReference>
<reference evidence="1" key="1">
    <citation type="submission" date="2021-03" db="EMBL/GenBank/DDBJ databases">
        <authorList>
            <consortium name="Genoscope - CEA"/>
            <person name="William W."/>
        </authorList>
    </citation>
    <scope>NUCLEOTIDE SEQUENCE</scope>
    <source>
        <strain evidence="1">Doubled-haploid Pahang</strain>
    </source>
</reference>
<reference evidence="2" key="2">
    <citation type="submission" date="2021-05" db="UniProtKB">
        <authorList>
            <consortium name="EnsemblPlants"/>
        </authorList>
    </citation>
    <scope>IDENTIFICATION</scope>
    <source>
        <strain evidence="2">subsp. malaccensis</strain>
    </source>
</reference>
<proteinExistence type="predicted"/>
<sequence>MLGSSCTLNFVPNVALDSRDSMTFYCQLVFLVEAGIVKKEDDKIHGS</sequence>
<evidence type="ECO:0000313" key="3">
    <source>
        <dbReference type="Proteomes" id="UP000012960"/>
    </source>
</evidence>